<feature type="transmembrane region" description="Helical" evidence="1">
    <location>
        <begin position="30"/>
        <end position="48"/>
    </location>
</feature>
<comment type="caution">
    <text evidence="2">The sequence shown here is derived from an EMBL/GenBank/DDBJ whole genome shotgun (WGS) entry which is preliminary data.</text>
</comment>
<reference evidence="2 3" key="1">
    <citation type="submission" date="2015-09" db="EMBL/GenBank/DDBJ databases">
        <title>Spore heat resistance.</title>
        <authorList>
            <person name="Boekhorst J."/>
            <person name="Berendsen E.M."/>
            <person name="Wells-Bennik M.H."/>
            <person name="Kuipers O.P."/>
        </authorList>
    </citation>
    <scope>NUCLEOTIDE SEQUENCE [LARGE SCALE GENOMIC DNA]</scope>
    <source>
        <strain evidence="2 3">B4122</strain>
    </source>
</reference>
<evidence type="ECO:0000313" key="3">
    <source>
        <dbReference type="Proteomes" id="UP000076442"/>
    </source>
</evidence>
<dbReference type="AlphaFoldDB" id="A0AAP1E2V1"/>
<dbReference type="Proteomes" id="UP000076442">
    <property type="component" value="Unassembled WGS sequence"/>
</dbReference>
<dbReference type="EMBL" id="LJZV01000018">
    <property type="protein sequence ID" value="KZD90085.1"/>
    <property type="molecule type" value="Genomic_DNA"/>
</dbReference>
<evidence type="ECO:0000313" key="2">
    <source>
        <dbReference type="EMBL" id="KZD90085.1"/>
    </source>
</evidence>
<keyword evidence="1" id="KW-1133">Transmembrane helix</keyword>
<keyword evidence="1" id="KW-0472">Membrane</keyword>
<gene>
    <name evidence="2" type="ORF">B4122_3453</name>
</gene>
<protein>
    <submittedName>
        <fullName evidence="2">Uncharacterized protein</fullName>
    </submittedName>
</protein>
<sequence>MDSFTLSVVGLVDVPGTAFSERPFFDPEITLMFHTTFSKAILFLYSAGRRYVHRKKSILS</sequence>
<name>A0AAP1E2V1_BACIU</name>
<keyword evidence="1" id="KW-0812">Transmembrane</keyword>
<accession>A0AAP1E2V1</accession>
<organism evidence="2 3">
    <name type="scientific">Bacillus subtilis</name>
    <dbReference type="NCBI Taxonomy" id="1423"/>
    <lineage>
        <taxon>Bacteria</taxon>
        <taxon>Bacillati</taxon>
        <taxon>Bacillota</taxon>
        <taxon>Bacilli</taxon>
        <taxon>Bacillales</taxon>
        <taxon>Bacillaceae</taxon>
        <taxon>Bacillus</taxon>
    </lineage>
</organism>
<evidence type="ECO:0000256" key="1">
    <source>
        <dbReference type="SAM" id="Phobius"/>
    </source>
</evidence>
<proteinExistence type="predicted"/>